<evidence type="ECO:0000313" key="2">
    <source>
        <dbReference type="Proteomes" id="UP001244490"/>
    </source>
</evidence>
<feature type="non-terminal residue" evidence="1">
    <location>
        <position position="1"/>
    </location>
</feature>
<name>A0AAW8AJ81_KLEPN</name>
<gene>
    <name evidence="1" type="ORF">Q6294_30695</name>
</gene>
<proteinExistence type="predicted"/>
<feature type="non-terminal residue" evidence="1">
    <location>
        <position position="88"/>
    </location>
</feature>
<dbReference type="EMBL" id="JAUUIA010000587">
    <property type="protein sequence ID" value="MDP0971313.1"/>
    <property type="molecule type" value="Genomic_DNA"/>
</dbReference>
<comment type="caution">
    <text evidence="1">The sequence shown here is derived from an EMBL/GenBank/DDBJ whole genome shotgun (WGS) entry which is preliminary data.</text>
</comment>
<protein>
    <submittedName>
        <fullName evidence="1">Uncharacterized protein</fullName>
    </submittedName>
</protein>
<dbReference type="Proteomes" id="UP001244490">
    <property type="component" value="Unassembled WGS sequence"/>
</dbReference>
<reference evidence="1" key="1">
    <citation type="submission" date="2023-07" db="EMBL/GenBank/DDBJ databases">
        <authorList>
            <person name="Peng Z."/>
        </authorList>
    </citation>
    <scope>NUCLEOTIDE SEQUENCE</scope>
    <source>
        <strain evidence="1">KP219</strain>
    </source>
</reference>
<organism evidence="1 2">
    <name type="scientific">Klebsiella pneumoniae</name>
    <dbReference type="NCBI Taxonomy" id="573"/>
    <lineage>
        <taxon>Bacteria</taxon>
        <taxon>Pseudomonadati</taxon>
        <taxon>Pseudomonadota</taxon>
        <taxon>Gammaproteobacteria</taxon>
        <taxon>Enterobacterales</taxon>
        <taxon>Enterobacteriaceae</taxon>
        <taxon>Klebsiella/Raoultella group</taxon>
        <taxon>Klebsiella</taxon>
        <taxon>Klebsiella pneumoniae complex</taxon>
    </lineage>
</organism>
<accession>A0AAW8AJ81</accession>
<evidence type="ECO:0000313" key="1">
    <source>
        <dbReference type="EMBL" id="MDP0971313.1"/>
    </source>
</evidence>
<sequence>GSEVTPGFYYWSGTQWRRLFTQGYTLKYDQTAQVAAAPGGVDLPGLNTGSITVPFSGTYQILVNAYYAVGNRGGSSSDGAAQGSIGLV</sequence>
<dbReference type="AlphaFoldDB" id="A0AAW8AJ81"/>
<dbReference type="RefSeq" id="WP_305202440.1">
    <property type="nucleotide sequence ID" value="NZ_JAUUIA010000587.1"/>
</dbReference>